<dbReference type="Proteomes" id="UP000011602">
    <property type="component" value="Unassembled WGS sequence"/>
</dbReference>
<dbReference type="eggNOG" id="arCOG01661">
    <property type="taxonomic scope" value="Archaea"/>
</dbReference>
<feature type="compositionally biased region" description="Acidic residues" evidence="1">
    <location>
        <begin position="29"/>
        <end position="49"/>
    </location>
</feature>
<evidence type="ECO:0000259" key="2">
    <source>
        <dbReference type="Pfam" id="PF12697"/>
    </source>
</evidence>
<dbReference type="InterPro" id="IPR029058">
    <property type="entry name" value="AB_hydrolase_fold"/>
</dbReference>
<protein>
    <recommendedName>
        <fullName evidence="2">AB hydrolase-1 domain-containing protein</fullName>
    </recommendedName>
</protein>
<evidence type="ECO:0000256" key="1">
    <source>
        <dbReference type="SAM" id="MobiDB-lite"/>
    </source>
</evidence>
<dbReference type="GO" id="GO:0052689">
    <property type="term" value="F:carboxylic ester hydrolase activity"/>
    <property type="evidence" value="ECO:0007669"/>
    <property type="project" value="TreeGrafter"/>
</dbReference>
<comment type="caution">
    <text evidence="3">The sequence shown here is derived from an EMBL/GenBank/DDBJ whole genome shotgun (WGS) entry which is preliminary data.</text>
</comment>
<dbReference type="PANTHER" id="PTHR43265:SF1">
    <property type="entry name" value="ESTERASE ESTD"/>
    <property type="match status" value="1"/>
</dbReference>
<accession>L9XKN0</accession>
<dbReference type="Gene3D" id="3.40.50.1820">
    <property type="entry name" value="alpha/beta hydrolase"/>
    <property type="match status" value="1"/>
</dbReference>
<feature type="region of interest" description="Disordered" evidence="1">
    <location>
        <begin position="1"/>
        <end position="51"/>
    </location>
</feature>
<name>L9XKN0_9EURY</name>
<feature type="compositionally biased region" description="Gly residues" evidence="1">
    <location>
        <begin position="17"/>
        <end position="27"/>
    </location>
</feature>
<dbReference type="EMBL" id="AOHZ01000014">
    <property type="protein sequence ID" value="ELY61188.1"/>
    <property type="molecule type" value="Genomic_DNA"/>
</dbReference>
<dbReference type="SUPFAM" id="SSF53474">
    <property type="entry name" value="alpha/beta-Hydrolases"/>
    <property type="match status" value="1"/>
</dbReference>
<dbReference type="RefSeq" id="WP_007257851.1">
    <property type="nucleotide sequence ID" value="NZ_AOHZ01000014.1"/>
</dbReference>
<reference evidence="3 4" key="1">
    <citation type="journal article" date="2014" name="PLoS Genet.">
        <title>Phylogenetically driven sequencing of extremely halophilic archaea reveals strategies for static and dynamic osmo-response.</title>
        <authorList>
            <person name="Becker E.A."/>
            <person name="Seitzer P.M."/>
            <person name="Tritt A."/>
            <person name="Larsen D."/>
            <person name="Krusor M."/>
            <person name="Yao A.I."/>
            <person name="Wu D."/>
            <person name="Madern D."/>
            <person name="Eisen J.A."/>
            <person name="Darling A.E."/>
            <person name="Facciotti M.T."/>
        </authorList>
    </citation>
    <scope>NUCLEOTIDE SEQUENCE [LARGE SCALE GENOMIC DNA]</scope>
    <source>
        <strain evidence="3 4">JCM 12255</strain>
    </source>
</reference>
<gene>
    <name evidence="3" type="ORF">C493_02703</name>
</gene>
<dbReference type="InterPro" id="IPR000073">
    <property type="entry name" value="AB_hydrolase_1"/>
</dbReference>
<dbReference type="STRING" id="1227499.C493_02703"/>
<proteinExistence type="predicted"/>
<keyword evidence="4" id="KW-1185">Reference proteome</keyword>
<evidence type="ECO:0000313" key="3">
    <source>
        <dbReference type="EMBL" id="ELY61188.1"/>
    </source>
</evidence>
<dbReference type="InterPro" id="IPR053145">
    <property type="entry name" value="AB_hydrolase_Est10"/>
</dbReference>
<dbReference type="PANTHER" id="PTHR43265">
    <property type="entry name" value="ESTERASE ESTD"/>
    <property type="match status" value="1"/>
</dbReference>
<dbReference type="AlphaFoldDB" id="L9XKN0"/>
<feature type="domain" description="AB hydrolase-1" evidence="2">
    <location>
        <begin position="197"/>
        <end position="429"/>
    </location>
</feature>
<feature type="compositionally biased region" description="Acidic residues" evidence="1">
    <location>
        <begin position="1"/>
        <end position="14"/>
    </location>
</feature>
<organism evidence="3 4">
    <name type="scientific">Natronolimnohabitans innermongolicus JCM 12255</name>
    <dbReference type="NCBI Taxonomy" id="1227499"/>
    <lineage>
        <taxon>Archaea</taxon>
        <taxon>Methanobacteriati</taxon>
        <taxon>Methanobacteriota</taxon>
        <taxon>Stenosarchaea group</taxon>
        <taxon>Halobacteria</taxon>
        <taxon>Halobacteriales</taxon>
        <taxon>Natrialbaceae</taxon>
        <taxon>Natronolimnohabitans</taxon>
    </lineage>
</organism>
<evidence type="ECO:0000313" key="4">
    <source>
        <dbReference type="Proteomes" id="UP000011602"/>
    </source>
</evidence>
<dbReference type="Pfam" id="PF12697">
    <property type="entry name" value="Abhydrolase_6"/>
    <property type="match status" value="1"/>
</dbReference>
<dbReference type="PATRIC" id="fig|1227499.3.peg.553"/>
<sequence>MAGDDSADAGDESADGNGTGENGGNGENGTDENAGDGEDESEPEPEPETATELTVAFVDELGERRFARASELSDGIAAGNLEQFWMGYTAVHGEFEELLGTAEPDELTPQQERQIGQLDVVDATISFADRTDELRVAVDGGAVVFADYNSEYERPDYVDRGSFTESSVTVSTGDCPLDGIATIPTPTARDADEVPGVVLVHGSGPADMDYASYGTRMFADLATGLASRGIATLRYDKRTAVCAVDPEDHTLDHVTVDDALAAIDELRALDGVDPDRIVVAGHSMGGKAAPRILDRDGELAGAAVLAAPARPMFTLFEEQYEHFATVGDYEWPEMETAYEQTQAAIERVQTGAYDRDEILLEYPGALWASLEGYDPVETARAVDEPLFFLQGSRDYQVTLEDDFELWERELAERPDTTFETYDGLDHRFMSGDGPSVSGEYMVRNNVERAVVDDLADWVAERYPHSRETASRTED</sequence>